<dbReference type="FunFam" id="3.40.50.2000:FF:000078">
    <property type="entry name" value="Glycosyltransferase"/>
    <property type="match status" value="2"/>
</dbReference>
<keyword evidence="2" id="KW-0328">Glycosyltransferase</keyword>
<sequence>MAERLKLHAIVIPFPYQGHINPTINLALKLASKGLEVTFVHLEFVHHTLSKSHHEKTTDEVDLFSEVRQSGLDIRYATISDGFPLEYDRFLHLKEYWESMLLDFPALVDEFVGKIIQSNPCLVHFLVADTLYSWPATIAEKYNLVNVSFRTETALVFSLIYHSELLRQNGHFPCKGSHELKAHNIEEEINYIPGVESINTRDFMPYLKEAHVTDMVHKVVFTAFKEVNKADFILHNTVQELESKTLSALDKYHRNYAIGPVNISKNLTTNSTMMSKSLLPESDCTQWLDSKSPGSVLYVSFGSLVQISKQVFEEIAYGLLLSEVNFIWVVRPGIVASDDANGLPAGFEDAVQDRGLVVPWCNQVMVLSNPAVGGFLTHCGWNSVLESIWCGTPMICHPIRNDQPTNRKLVVDDWKIGINLCDGSSVDREEVALKIKCLMSGNISKGLNQRITEQSSSDLFSEARACGLDVRYTTIDDGFPLEFDRVLHSDEYWESMLRDFPIRVEEFVVKIIQSDHVEEEINYLPGVEEISTKDLMSFLKATDTATTVDKVVPKAFEGVKKADFILHNTVHELESETLSALNMYQPNYAVGPINFSKTLATSTVSKSLRSELDCTNWLNSKSPGSVLYVSFGSHVQTSKQVIEEIAHGLLLSEVNFIWVVRGDAVSSADTDVLPAGYLDEIKDKGLIVPWCNQMMVLSHPAVGGFLTHCGWNSVLESIWCGTPMICYPIIYDQPTNRKLVVDDWKIGINLCDGISVERKEVAEKLKSFMSGAASKSLREEAKKINAILQNALESDGSSKRNFDQFVKDLKAKLIARIE</sequence>
<comment type="similarity">
    <text evidence="1">Belongs to the UDP-glycosyltransferase family.</text>
</comment>
<comment type="caution">
    <text evidence="4">The sequence shown here is derived from an EMBL/GenBank/DDBJ whole genome shotgun (WGS) entry which is preliminary data.</text>
</comment>
<keyword evidence="3" id="KW-0808">Transferase</keyword>
<dbReference type="InterPro" id="IPR035595">
    <property type="entry name" value="UDP_glycos_trans_CS"/>
</dbReference>
<accession>A0AAW2NUF6</accession>
<reference evidence="4" key="2">
    <citation type="journal article" date="2024" name="Plant">
        <title>Genomic evolution and insights into agronomic trait innovations of Sesamum species.</title>
        <authorList>
            <person name="Miao H."/>
            <person name="Wang L."/>
            <person name="Qu L."/>
            <person name="Liu H."/>
            <person name="Sun Y."/>
            <person name="Le M."/>
            <person name="Wang Q."/>
            <person name="Wei S."/>
            <person name="Zheng Y."/>
            <person name="Lin W."/>
            <person name="Duan Y."/>
            <person name="Cao H."/>
            <person name="Xiong S."/>
            <person name="Wang X."/>
            <person name="Wei L."/>
            <person name="Li C."/>
            <person name="Ma Q."/>
            <person name="Ju M."/>
            <person name="Zhao R."/>
            <person name="Li G."/>
            <person name="Mu C."/>
            <person name="Tian Q."/>
            <person name="Mei H."/>
            <person name="Zhang T."/>
            <person name="Gao T."/>
            <person name="Zhang H."/>
        </authorList>
    </citation>
    <scope>NUCLEOTIDE SEQUENCE</scope>
    <source>
        <strain evidence="4">KEN8</strain>
    </source>
</reference>
<evidence type="ECO:0000256" key="3">
    <source>
        <dbReference type="ARBA" id="ARBA00022679"/>
    </source>
</evidence>
<gene>
    <name evidence="4" type="ORF">Scaly_1731900</name>
</gene>
<dbReference type="PANTHER" id="PTHR11926">
    <property type="entry name" value="GLUCOSYL/GLUCURONOSYL TRANSFERASES"/>
    <property type="match status" value="1"/>
</dbReference>
<evidence type="ECO:0000313" key="4">
    <source>
        <dbReference type="EMBL" id="KAL0347159.1"/>
    </source>
</evidence>
<organism evidence="4">
    <name type="scientific">Sesamum calycinum</name>
    <dbReference type="NCBI Taxonomy" id="2727403"/>
    <lineage>
        <taxon>Eukaryota</taxon>
        <taxon>Viridiplantae</taxon>
        <taxon>Streptophyta</taxon>
        <taxon>Embryophyta</taxon>
        <taxon>Tracheophyta</taxon>
        <taxon>Spermatophyta</taxon>
        <taxon>Magnoliopsida</taxon>
        <taxon>eudicotyledons</taxon>
        <taxon>Gunneridae</taxon>
        <taxon>Pentapetalae</taxon>
        <taxon>asterids</taxon>
        <taxon>lamiids</taxon>
        <taxon>Lamiales</taxon>
        <taxon>Pedaliaceae</taxon>
        <taxon>Sesamum</taxon>
    </lineage>
</organism>
<proteinExistence type="inferred from homology"/>
<protein>
    <submittedName>
        <fullName evidence="4">UDP-glycosyltransferase 86A1</fullName>
    </submittedName>
</protein>
<dbReference type="AlphaFoldDB" id="A0AAW2NUF6"/>
<evidence type="ECO:0000256" key="2">
    <source>
        <dbReference type="ARBA" id="ARBA00022676"/>
    </source>
</evidence>
<dbReference type="PANTHER" id="PTHR11926:SF1494">
    <property type="entry name" value="FLAVONOL 3-O-GLUCOSYLTRANSFERASE UGT76E12-RELATED"/>
    <property type="match status" value="1"/>
</dbReference>
<evidence type="ECO:0000256" key="1">
    <source>
        <dbReference type="ARBA" id="ARBA00009995"/>
    </source>
</evidence>
<dbReference type="GO" id="GO:0080043">
    <property type="term" value="F:quercetin 3-O-glucosyltransferase activity"/>
    <property type="evidence" value="ECO:0007669"/>
    <property type="project" value="TreeGrafter"/>
</dbReference>
<dbReference type="SUPFAM" id="SSF53756">
    <property type="entry name" value="UDP-Glycosyltransferase/glycogen phosphorylase"/>
    <property type="match status" value="2"/>
</dbReference>
<dbReference type="InterPro" id="IPR002213">
    <property type="entry name" value="UDP_glucos_trans"/>
</dbReference>
<name>A0AAW2NUF6_9LAMI</name>
<dbReference type="EMBL" id="JACGWM010000010">
    <property type="protein sequence ID" value="KAL0347159.1"/>
    <property type="molecule type" value="Genomic_DNA"/>
</dbReference>
<dbReference type="Pfam" id="PF00201">
    <property type="entry name" value="UDPGT"/>
    <property type="match status" value="2"/>
</dbReference>
<dbReference type="PROSITE" id="PS00375">
    <property type="entry name" value="UDPGT"/>
    <property type="match status" value="2"/>
</dbReference>
<dbReference type="Gene3D" id="3.40.50.2000">
    <property type="entry name" value="Glycogen Phosphorylase B"/>
    <property type="match status" value="4"/>
</dbReference>
<dbReference type="GO" id="GO:0080044">
    <property type="term" value="F:quercetin 7-O-glucosyltransferase activity"/>
    <property type="evidence" value="ECO:0007669"/>
    <property type="project" value="TreeGrafter"/>
</dbReference>
<reference evidence="4" key="1">
    <citation type="submission" date="2020-06" db="EMBL/GenBank/DDBJ databases">
        <authorList>
            <person name="Li T."/>
            <person name="Hu X."/>
            <person name="Zhang T."/>
            <person name="Song X."/>
            <person name="Zhang H."/>
            <person name="Dai N."/>
            <person name="Sheng W."/>
            <person name="Hou X."/>
            <person name="Wei L."/>
        </authorList>
    </citation>
    <scope>NUCLEOTIDE SEQUENCE</scope>
    <source>
        <strain evidence="4">KEN8</strain>
        <tissue evidence="4">Leaf</tissue>
    </source>
</reference>
<dbReference type="CDD" id="cd03784">
    <property type="entry name" value="GT1_Gtf-like"/>
    <property type="match status" value="2"/>
</dbReference>